<reference evidence="1 2" key="1">
    <citation type="journal article" date="2011" name="Proc. Natl. Acad. Sci. U.S.A.">
        <title>Genome and transcriptome analyses of the mountain pine beetle-fungal symbiont Grosmannia clavigera, a lodgepole pine pathogen.</title>
        <authorList>
            <person name="DiGuistini S."/>
            <person name="Wang Y."/>
            <person name="Liao N.Y."/>
            <person name="Taylor G."/>
            <person name="Tanguay P."/>
            <person name="Feau N."/>
            <person name="Henrissat B."/>
            <person name="Chan S.K."/>
            <person name="Hesse-Orce U."/>
            <person name="Alamouti S.M."/>
            <person name="Tsui C.K.M."/>
            <person name="Docking R.T."/>
            <person name="Levasseur A."/>
            <person name="Haridas S."/>
            <person name="Robertson G."/>
            <person name="Birol I."/>
            <person name="Holt R.A."/>
            <person name="Marra M.A."/>
            <person name="Hamelin R.C."/>
            <person name="Hirst M."/>
            <person name="Jones S.J.M."/>
            <person name="Bohlmann J."/>
            <person name="Breuil C."/>
        </authorList>
    </citation>
    <scope>NUCLEOTIDE SEQUENCE [LARGE SCALE GENOMIC DNA]</scope>
    <source>
        <strain evidence="2">kw1407 / UAMH 11150</strain>
    </source>
</reference>
<dbReference type="Proteomes" id="UP000007796">
    <property type="component" value="Unassembled WGS sequence"/>
</dbReference>
<sequence>MKVILTTGLSASATAATTATTFSKVLHPGPFTNISSPVVPTVVSGVAISSKGIVASTGVIVATGQSTTVVIASGSRTMSKGSLLLSVLGSVIAALLM</sequence>
<dbReference type="AlphaFoldDB" id="F0XLH1"/>
<name>F0XLH1_GROCL</name>
<dbReference type="InParanoid" id="F0XLH1"/>
<accession>F0XLH1</accession>
<dbReference type="HOGENOM" id="CLU_2346908_0_0_1"/>
<proteinExistence type="predicted"/>
<protein>
    <submittedName>
        <fullName evidence="1">Uncharacterized protein</fullName>
    </submittedName>
</protein>
<gene>
    <name evidence="1" type="ORF">CMQ_6377</name>
</gene>
<evidence type="ECO:0000313" key="1">
    <source>
        <dbReference type="EMBL" id="EFX01435.1"/>
    </source>
</evidence>
<dbReference type="GeneID" id="25979803"/>
<organism evidence="2">
    <name type="scientific">Grosmannia clavigera (strain kw1407 / UAMH 11150)</name>
    <name type="common">Blue stain fungus</name>
    <name type="synonym">Graphiocladiella clavigera</name>
    <dbReference type="NCBI Taxonomy" id="655863"/>
    <lineage>
        <taxon>Eukaryota</taxon>
        <taxon>Fungi</taxon>
        <taxon>Dikarya</taxon>
        <taxon>Ascomycota</taxon>
        <taxon>Pezizomycotina</taxon>
        <taxon>Sordariomycetes</taxon>
        <taxon>Sordariomycetidae</taxon>
        <taxon>Ophiostomatales</taxon>
        <taxon>Ophiostomataceae</taxon>
        <taxon>Leptographium</taxon>
    </lineage>
</organism>
<dbReference type="EMBL" id="GL629794">
    <property type="protein sequence ID" value="EFX01435.1"/>
    <property type="molecule type" value="Genomic_DNA"/>
</dbReference>
<dbReference type="RefSeq" id="XP_014170917.1">
    <property type="nucleotide sequence ID" value="XM_014315442.1"/>
</dbReference>
<keyword evidence="2" id="KW-1185">Reference proteome</keyword>
<evidence type="ECO:0000313" key="2">
    <source>
        <dbReference type="Proteomes" id="UP000007796"/>
    </source>
</evidence>